<dbReference type="Pfam" id="PF00565">
    <property type="entry name" value="SNase"/>
    <property type="match status" value="1"/>
</dbReference>
<dbReference type="SUPFAM" id="SSF50199">
    <property type="entry name" value="Staphylococcal nuclease"/>
    <property type="match status" value="1"/>
</dbReference>
<comment type="caution">
    <text evidence="2">The sequence shown here is derived from an EMBL/GenBank/DDBJ whole genome shotgun (WGS) entry which is preliminary data.</text>
</comment>
<gene>
    <name evidence="2" type="ORF">C8J48_0124</name>
</gene>
<evidence type="ECO:0000313" key="3">
    <source>
        <dbReference type="Proteomes" id="UP000241639"/>
    </source>
</evidence>
<name>A0A2T4Z6Q5_9BACL</name>
<keyword evidence="3" id="KW-1185">Reference proteome</keyword>
<evidence type="ECO:0000313" key="2">
    <source>
        <dbReference type="EMBL" id="PTM57575.1"/>
    </source>
</evidence>
<dbReference type="RefSeq" id="WP_107724467.1">
    <property type="nucleotide sequence ID" value="NZ_PZZP01000001.1"/>
</dbReference>
<dbReference type="AlphaFoldDB" id="A0A2T4Z6Q5"/>
<accession>A0A2T4Z6Q5</accession>
<protein>
    <submittedName>
        <fullName evidence="2">Endonuclease YncB(Thermonuclease family)</fullName>
    </submittedName>
</protein>
<dbReference type="Gene3D" id="2.40.50.90">
    <property type="match status" value="1"/>
</dbReference>
<dbReference type="EMBL" id="PZZP01000001">
    <property type="protein sequence ID" value="PTM57575.1"/>
    <property type="molecule type" value="Genomic_DNA"/>
</dbReference>
<reference evidence="2 3" key="1">
    <citation type="submission" date="2018-04" db="EMBL/GenBank/DDBJ databases">
        <title>Genomic Encyclopedia of Archaeal and Bacterial Type Strains, Phase II (KMG-II): from individual species to whole genera.</title>
        <authorList>
            <person name="Goeker M."/>
        </authorList>
    </citation>
    <scope>NUCLEOTIDE SEQUENCE [LARGE SCALE GENOMIC DNA]</scope>
    <source>
        <strain evidence="2 3">DSM 45169</strain>
    </source>
</reference>
<dbReference type="PROSITE" id="PS51257">
    <property type="entry name" value="PROKAR_LIPOPROTEIN"/>
    <property type="match status" value="1"/>
</dbReference>
<keyword evidence="2" id="KW-0255">Endonuclease</keyword>
<keyword evidence="2" id="KW-0378">Hydrolase</keyword>
<dbReference type="GO" id="GO:0004519">
    <property type="term" value="F:endonuclease activity"/>
    <property type="evidence" value="ECO:0007669"/>
    <property type="project" value="UniProtKB-KW"/>
</dbReference>
<keyword evidence="2" id="KW-0540">Nuclease</keyword>
<sequence>MRNIFILVLILSMMIGCQSEEVFHGDVDGVSYGVDGLSFNVKNGDTEKKVRLALVQLPKDEVLEREMGRKAFNSYKGHTVTATIIDSAKEKYLSAPAFLTLDDQDIAIPLIEEGYLRVDEDSKYAEKYPEKVKAYLDAQEVAQKNELGIWGADEN</sequence>
<evidence type="ECO:0000259" key="1">
    <source>
        <dbReference type="Pfam" id="PF00565"/>
    </source>
</evidence>
<dbReference type="Proteomes" id="UP000241639">
    <property type="component" value="Unassembled WGS sequence"/>
</dbReference>
<dbReference type="InterPro" id="IPR035437">
    <property type="entry name" value="SNase_OB-fold_sf"/>
</dbReference>
<dbReference type="InterPro" id="IPR016071">
    <property type="entry name" value="Staphylococal_nuclease_OB-fold"/>
</dbReference>
<proteinExistence type="predicted"/>
<organism evidence="2 3">
    <name type="scientific">Desmospora activa DSM 45169</name>
    <dbReference type="NCBI Taxonomy" id="1121389"/>
    <lineage>
        <taxon>Bacteria</taxon>
        <taxon>Bacillati</taxon>
        <taxon>Bacillota</taxon>
        <taxon>Bacilli</taxon>
        <taxon>Bacillales</taxon>
        <taxon>Thermoactinomycetaceae</taxon>
        <taxon>Desmospora</taxon>
    </lineage>
</organism>
<feature type="domain" description="TNase-like" evidence="1">
    <location>
        <begin position="49"/>
        <end position="150"/>
    </location>
</feature>